<keyword evidence="12 25" id="KW-1133">Transmembrane helix</keyword>
<keyword evidence="5" id="KW-0813">Transport</keyword>
<name>A0A401S460_CHIPU</name>
<evidence type="ECO:0000256" key="11">
    <source>
        <dbReference type="ARBA" id="ARBA00022737"/>
    </source>
</evidence>
<feature type="transmembrane region" description="Helical" evidence="25">
    <location>
        <begin position="148"/>
        <end position="168"/>
    </location>
</feature>
<evidence type="ECO:0000256" key="16">
    <source>
        <dbReference type="ARBA" id="ARBA00023136"/>
    </source>
</evidence>
<dbReference type="GO" id="GO:0005874">
    <property type="term" value="C:microtubule"/>
    <property type="evidence" value="ECO:0007669"/>
    <property type="project" value="UniProtKB-KW"/>
</dbReference>
<dbReference type="InterPro" id="IPR050687">
    <property type="entry name" value="Dynein_IC"/>
</dbReference>
<evidence type="ECO:0000256" key="20">
    <source>
        <dbReference type="ARBA" id="ARBA00023212"/>
    </source>
</evidence>
<keyword evidence="15" id="KW-0969">Cilium</keyword>
<keyword evidence="18" id="KW-0505">Motor protein</keyword>
<keyword evidence="6" id="KW-1003">Cell membrane</keyword>
<dbReference type="STRING" id="137246.A0A401S460"/>
<dbReference type="InterPro" id="IPR006990">
    <property type="entry name" value="Tweety"/>
</dbReference>
<dbReference type="Pfam" id="PF00400">
    <property type="entry name" value="WD40"/>
    <property type="match status" value="1"/>
</dbReference>
<dbReference type="GO" id="GO:0036157">
    <property type="term" value="C:outer dynein arm"/>
    <property type="evidence" value="ECO:0007669"/>
    <property type="project" value="TreeGrafter"/>
</dbReference>
<comment type="caution">
    <text evidence="26">The sequence shown here is derived from an EMBL/GenBank/DDBJ whole genome shotgun (WGS) entry which is preliminary data.</text>
</comment>
<dbReference type="Proteomes" id="UP000287033">
    <property type="component" value="Unassembled WGS sequence"/>
</dbReference>
<dbReference type="GO" id="GO:0045503">
    <property type="term" value="F:dynein light chain binding"/>
    <property type="evidence" value="ECO:0007669"/>
    <property type="project" value="TreeGrafter"/>
</dbReference>
<dbReference type="GO" id="GO:0005254">
    <property type="term" value="F:chloride channel activity"/>
    <property type="evidence" value="ECO:0007669"/>
    <property type="project" value="UniProtKB-KW"/>
</dbReference>
<evidence type="ECO:0000256" key="22">
    <source>
        <dbReference type="ARBA" id="ARBA00023273"/>
    </source>
</evidence>
<evidence type="ECO:0000256" key="1">
    <source>
        <dbReference type="ARBA" id="ARBA00004430"/>
    </source>
</evidence>
<evidence type="ECO:0000256" key="19">
    <source>
        <dbReference type="ARBA" id="ARBA00023180"/>
    </source>
</evidence>
<dbReference type="PANTHER" id="PTHR12442">
    <property type="entry name" value="DYNEIN INTERMEDIATE CHAIN"/>
    <property type="match status" value="1"/>
</dbReference>
<sequence>MASRVDYIAPWWTYWLHNFPHVNLRLQPVDSTFNPQDGNYQQALMFLAAIAAVGLALNLIFISIYLLCICCCKQTNDEEIKRPHSCCVMWTAVTAGLICCAAVGVGFYGNSETNDGVYQLTYSIYNANHTLVGVDSLVYMDSHGRVKWMAYLLLLINDLVVCLAAFLGLAKRSRWLLTIMIISGVLTLILSWGSLGLDISAAVGISDFCVAPDKFIMNMTRNKVSSDVVHYYLYCSHSISNPFQQILSGFQRSLTAMERQIQGMMYIAVPVFPMAKKDLLGIQLLLNRSETNLHQLTAMLDCRGLHKARRIAAHNPTRGQVHSFCSFNSSLGSQTSLHPPANTNPSQTGTTAPAPEYMNNTVLFGGNPRYENVPLIGRSSPPPSYSPSMRATYLADVPATGRSAKCARARYSSPYCSCAPSLLLGDCQLTGARDSEQDRDRFSYRQRDNKPAAEMMEIVYVYTKIRSEFGRQCNFSDRPAELHVDIVPDPSLAENFIEKNPVDVFVQVSKDMSEHEVNTERFKTESRGINHVEGGWPKDINANDLEHTIRYRKKVEKDENYVYTLMQLGSLMEHCIKQNNAINIYEEYFDDKEESMERFTEPLSAKTINVFSDPNEIKRTVSHLSWHPDQGRKLAISYCCLEFQRAADNMSYESYIWDMENTSKHEMVIKPVSPLLCLEYNPKDSHILAGGCYNGQMGYWDTRKGSQAVEIPTIEVGHRDPVYKIIWLQSKTGTECFSAASDGQVLWWDIRKLSEPVERLILDVSKKDDPDIAYGAVSLEFESTMPTKFMVGTEQGVVILGNRKGKVPAEKIVSTFSGHHGPVYAVQRNPFYPKNFLTVGDWTARIWSEDLRDSCIISTKYHMSNLTDGCWSPVRPSVFFTTKMDGTVDIWDLLFKHSEPSLSVKVCDEALYSLRIQDNGRLLACGSHLGTTTLLEFSSGFCTYQKNEKALANALFERETKREKILEARQRELRVKERAKSEQGKVVENKEVDEEETIEYKIAQAENAFFETIEQERARFEVETEKMDHQEKETSEDEGDEVRAAY</sequence>
<dbReference type="SUPFAM" id="SSF50978">
    <property type="entry name" value="WD40 repeat-like"/>
    <property type="match status" value="1"/>
</dbReference>
<evidence type="ECO:0000256" key="18">
    <source>
        <dbReference type="ARBA" id="ARBA00023175"/>
    </source>
</evidence>
<evidence type="ECO:0000256" key="4">
    <source>
        <dbReference type="ARBA" id="ARBA00011059"/>
    </source>
</evidence>
<evidence type="ECO:0000256" key="7">
    <source>
        <dbReference type="ARBA" id="ARBA00022490"/>
    </source>
</evidence>
<evidence type="ECO:0000256" key="13">
    <source>
        <dbReference type="ARBA" id="ARBA00023017"/>
    </source>
</evidence>
<keyword evidence="10" id="KW-0493">Microtubule</keyword>
<organism evidence="26 27">
    <name type="scientific">Chiloscyllium punctatum</name>
    <name type="common">Brownbanded bambooshark</name>
    <name type="synonym">Hemiscyllium punctatum</name>
    <dbReference type="NCBI Taxonomy" id="137246"/>
    <lineage>
        <taxon>Eukaryota</taxon>
        <taxon>Metazoa</taxon>
        <taxon>Chordata</taxon>
        <taxon>Craniata</taxon>
        <taxon>Vertebrata</taxon>
        <taxon>Chondrichthyes</taxon>
        <taxon>Elasmobranchii</taxon>
        <taxon>Galeomorphii</taxon>
        <taxon>Galeoidea</taxon>
        <taxon>Orectolobiformes</taxon>
        <taxon>Hemiscylliidae</taxon>
        <taxon>Chiloscyllium</taxon>
    </lineage>
</organism>
<evidence type="ECO:0008006" key="28">
    <source>
        <dbReference type="Google" id="ProtNLM"/>
    </source>
</evidence>
<evidence type="ECO:0000256" key="10">
    <source>
        <dbReference type="ARBA" id="ARBA00022701"/>
    </source>
</evidence>
<evidence type="ECO:0000256" key="17">
    <source>
        <dbReference type="ARBA" id="ARBA00023173"/>
    </source>
</evidence>
<evidence type="ECO:0000256" key="14">
    <source>
        <dbReference type="ARBA" id="ARBA00023065"/>
    </source>
</evidence>
<feature type="transmembrane region" description="Helical" evidence="25">
    <location>
        <begin position="43"/>
        <end position="67"/>
    </location>
</feature>
<evidence type="ECO:0000256" key="8">
    <source>
        <dbReference type="ARBA" id="ARBA00022574"/>
    </source>
</evidence>
<dbReference type="InterPro" id="IPR001680">
    <property type="entry name" value="WD40_rpt"/>
</dbReference>
<dbReference type="PANTHER" id="PTHR12442:SF7">
    <property type="entry name" value="DYNEIN AXONEMAL INTERMEDIATE CHAIN 2"/>
    <property type="match status" value="1"/>
</dbReference>
<evidence type="ECO:0000256" key="2">
    <source>
        <dbReference type="ARBA" id="ARBA00004651"/>
    </source>
</evidence>
<feature type="compositionally biased region" description="Basic and acidic residues" evidence="24">
    <location>
        <begin position="1023"/>
        <end position="1033"/>
    </location>
</feature>
<evidence type="ECO:0000256" key="25">
    <source>
        <dbReference type="SAM" id="Phobius"/>
    </source>
</evidence>
<keyword evidence="16 25" id="KW-0472">Membrane</keyword>
<keyword evidence="8" id="KW-0853">WD repeat</keyword>
<comment type="similarity">
    <text evidence="3">Belongs to the tweety family.</text>
</comment>
<keyword evidence="17" id="KW-0869">Chloride channel</keyword>
<dbReference type="GO" id="GO:0036158">
    <property type="term" value="P:outer dynein arm assembly"/>
    <property type="evidence" value="ECO:0007669"/>
    <property type="project" value="TreeGrafter"/>
</dbReference>
<comment type="similarity">
    <text evidence="4">Belongs to the dynein intermediate chain family.</text>
</comment>
<dbReference type="FunFam" id="2.130.10.10:FF:000584">
    <property type="entry name" value="Dynein intermediate chain 2"/>
    <property type="match status" value="1"/>
</dbReference>
<dbReference type="OrthoDB" id="366230at2759"/>
<dbReference type="Gene3D" id="2.130.10.10">
    <property type="entry name" value="YVTN repeat-like/Quinoprotein amine dehydrogenase"/>
    <property type="match status" value="2"/>
</dbReference>
<feature type="compositionally biased region" description="Polar residues" evidence="24">
    <location>
        <begin position="335"/>
        <end position="351"/>
    </location>
</feature>
<keyword evidence="20" id="KW-0206">Cytoskeleton</keyword>
<dbReference type="Pfam" id="PF04906">
    <property type="entry name" value="Tweety"/>
    <property type="match status" value="2"/>
</dbReference>
<dbReference type="InterPro" id="IPR015943">
    <property type="entry name" value="WD40/YVTN_repeat-like_dom_sf"/>
</dbReference>
<evidence type="ECO:0000256" key="6">
    <source>
        <dbReference type="ARBA" id="ARBA00022475"/>
    </source>
</evidence>
<dbReference type="InterPro" id="IPR036322">
    <property type="entry name" value="WD40_repeat_dom_sf"/>
</dbReference>
<keyword evidence="14" id="KW-0406">Ion transport</keyword>
<keyword evidence="22" id="KW-0966">Cell projection</keyword>
<evidence type="ECO:0000256" key="9">
    <source>
        <dbReference type="ARBA" id="ARBA00022692"/>
    </source>
</evidence>
<evidence type="ECO:0000256" key="24">
    <source>
        <dbReference type="SAM" id="MobiDB-lite"/>
    </source>
</evidence>
<keyword evidence="23" id="KW-0407">Ion channel</keyword>
<dbReference type="EMBL" id="BEZZ01000080">
    <property type="protein sequence ID" value="GCC25200.1"/>
    <property type="molecule type" value="Genomic_DNA"/>
</dbReference>
<dbReference type="GO" id="GO:0034707">
    <property type="term" value="C:chloride channel complex"/>
    <property type="evidence" value="ECO:0007669"/>
    <property type="project" value="UniProtKB-KW"/>
</dbReference>
<keyword evidence="21" id="KW-0868">Chloride</keyword>
<dbReference type="GO" id="GO:0003341">
    <property type="term" value="P:cilium movement"/>
    <property type="evidence" value="ECO:0007669"/>
    <property type="project" value="TreeGrafter"/>
</dbReference>
<dbReference type="SMART" id="SM00320">
    <property type="entry name" value="WD40"/>
    <property type="match status" value="5"/>
</dbReference>
<keyword evidence="9 25" id="KW-0812">Transmembrane</keyword>
<dbReference type="GO" id="GO:0005886">
    <property type="term" value="C:plasma membrane"/>
    <property type="evidence" value="ECO:0007669"/>
    <property type="project" value="UniProtKB-SubCell"/>
</dbReference>
<evidence type="ECO:0000313" key="26">
    <source>
        <dbReference type="EMBL" id="GCC25200.1"/>
    </source>
</evidence>
<evidence type="ECO:0000256" key="3">
    <source>
        <dbReference type="ARBA" id="ARBA00009849"/>
    </source>
</evidence>
<comment type="subcellular location">
    <subcellularLocation>
        <location evidence="2">Cell membrane</location>
        <topology evidence="2">Multi-pass membrane protein</topology>
    </subcellularLocation>
    <subcellularLocation>
        <location evidence="1">Cytoplasm</location>
        <location evidence="1">Cytoskeleton</location>
        <location evidence="1">Cilium axoneme</location>
    </subcellularLocation>
</comment>
<feature type="transmembrane region" description="Helical" evidence="25">
    <location>
        <begin position="87"/>
        <end position="108"/>
    </location>
</feature>
<dbReference type="GO" id="GO:0045504">
    <property type="term" value="F:dynein heavy chain binding"/>
    <property type="evidence" value="ECO:0007669"/>
    <property type="project" value="TreeGrafter"/>
</dbReference>
<keyword evidence="19" id="KW-0325">Glycoprotein</keyword>
<gene>
    <name evidence="26" type="ORF">chiPu_0003607</name>
</gene>
<keyword evidence="13" id="KW-0243">Dynein</keyword>
<dbReference type="AlphaFoldDB" id="A0A401S460"/>
<proteinExistence type="inferred from homology"/>
<keyword evidence="11" id="KW-0677">Repeat</keyword>
<evidence type="ECO:0000256" key="21">
    <source>
        <dbReference type="ARBA" id="ARBA00023214"/>
    </source>
</evidence>
<accession>A0A401S460</accession>
<keyword evidence="7" id="KW-0963">Cytoplasm</keyword>
<feature type="region of interest" description="Disordered" evidence="24">
    <location>
        <begin position="1023"/>
        <end position="1046"/>
    </location>
</feature>
<feature type="transmembrane region" description="Helical" evidence="25">
    <location>
        <begin position="175"/>
        <end position="195"/>
    </location>
</feature>
<keyword evidence="27" id="KW-1185">Reference proteome</keyword>
<evidence type="ECO:0000256" key="12">
    <source>
        <dbReference type="ARBA" id="ARBA00022989"/>
    </source>
</evidence>
<feature type="region of interest" description="Disordered" evidence="24">
    <location>
        <begin position="335"/>
        <end position="355"/>
    </location>
</feature>
<evidence type="ECO:0000256" key="23">
    <source>
        <dbReference type="ARBA" id="ARBA00023303"/>
    </source>
</evidence>
<reference evidence="26 27" key="1">
    <citation type="journal article" date="2018" name="Nat. Ecol. Evol.">
        <title>Shark genomes provide insights into elasmobranch evolution and the origin of vertebrates.</title>
        <authorList>
            <person name="Hara Y"/>
            <person name="Yamaguchi K"/>
            <person name="Onimaru K"/>
            <person name="Kadota M"/>
            <person name="Koyanagi M"/>
            <person name="Keeley SD"/>
            <person name="Tatsumi K"/>
            <person name="Tanaka K"/>
            <person name="Motone F"/>
            <person name="Kageyama Y"/>
            <person name="Nozu R"/>
            <person name="Adachi N"/>
            <person name="Nishimura O"/>
            <person name="Nakagawa R"/>
            <person name="Tanegashima C"/>
            <person name="Kiyatake I"/>
            <person name="Matsumoto R"/>
            <person name="Murakumo K"/>
            <person name="Nishida K"/>
            <person name="Terakita A"/>
            <person name="Kuratani S"/>
            <person name="Sato K"/>
            <person name="Hyodo S Kuraku.S."/>
        </authorList>
    </citation>
    <scope>NUCLEOTIDE SEQUENCE [LARGE SCALE GENOMIC DNA]</scope>
</reference>
<evidence type="ECO:0000256" key="5">
    <source>
        <dbReference type="ARBA" id="ARBA00022448"/>
    </source>
</evidence>
<evidence type="ECO:0000313" key="27">
    <source>
        <dbReference type="Proteomes" id="UP000287033"/>
    </source>
</evidence>
<protein>
    <recommendedName>
        <fullName evidence="28">Protein tweety homolog</fullName>
    </recommendedName>
</protein>
<evidence type="ECO:0000256" key="15">
    <source>
        <dbReference type="ARBA" id="ARBA00023069"/>
    </source>
</evidence>